<organism evidence="3 4">
    <name type="scientific">Pirellulimonas nuda</name>
    <dbReference type="NCBI Taxonomy" id="2528009"/>
    <lineage>
        <taxon>Bacteria</taxon>
        <taxon>Pseudomonadati</taxon>
        <taxon>Planctomycetota</taxon>
        <taxon>Planctomycetia</taxon>
        <taxon>Pirellulales</taxon>
        <taxon>Lacipirellulaceae</taxon>
        <taxon>Pirellulimonas</taxon>
    </lineage>
</organism>
<protein>
    <submittedName>
        <fullName evidence="3">Tetratricopeptide repeat protein</fullName>
    </submittedName>
</protein>
<dbReference type="Gene3D" id="1.25.40.10">
    <property type="entry name" value="Tetratricopeptide repeat domain"/>
    <property type="match status" value="2"/>
</dbReference>
<reference evidence="3 4" key="1">
    <citation type="submission" date="2019-02" db="EMBL/GenBank/DDBJ databases">
        <title>Deep-cultivation of Planctomycetes and their phenomic and genomic characterization uncovers novel biology.</title>
        <authorList>
            <person name="Wiegand S."/>
            <person name="Jogler M."/>
            <person name="Boedeker C."/>
            <person name="Pinto D."/>
            <person name="Vollmers J."/>
            <person name="Rivas-Marin E."/>
            <person name="Kohn T."/>
            <person name="Peeters S.H."/>
            <person name="Heuer A."/>
            <person name="Rast P."/>
            <person name="Oberbeckmann S."/>
            <person name="Bunk B."/>
            <person name="Jeske O."/>
            <person name="Meyerdierks A."/>
            <person name="Storesund J.E."/>
            <person name="Kallscheuer N."/>
            <person name="Luecker S."/>
            <person name="Lage O.M."/>
            <person name="Pohl T."/>
            <person name="Merkel B.J."/>
            <person name="Hornburger P."/>
            <person name="Mueller R.-W."/>
            <person name="Bruemmer F."/>
            <person name="Labrenz M."/>
            <person name="Spormann A.M."/>
            <person name="Op den Camp H."/>
            <person name="Overmann J."/>
            <person name="Amann R."/>
            <person name="Jetten M.S.M."/>
            <person name="Mascher T."/>
            <person name="Medema M.H."/>
            <person name="Devos D.P."/>
            <person name="Kaster A.-K."/>
            <person name="Ovreas L."/>
            <person name="Rohde M."/>
            <person name="Galperin M.Y."/>
            <person name="Jogler C."/>
        </authorList>
    </citation>
    <scope>NUCLEOTIDE SEQUENCE [LARGE SCALE GENOMIC DNA]</scope>
    <source>
        <strain evidence="3 4">Pla175</strain>
    </source>
</reference>
<feature type="chain" id="PRO_5021807190" evidence="2">
    <location>
        <begin position="29"/>
        <end position="581"/>
    </location>
</feature>
<dbReference type="EMBL" id="CP036291">
    <property type="protein sequence ID" value="QDU89541.1"/>
    <property type="molecule type" value="Genomic_DNA"/>
</dbReference>
<dbReference type="PANTHER" id="PTHR45588">
    <property type="entry name" value="TPR DOMAIN-CONTAINING PROTEIN"/>
    <property type="match status" value="1"/>
</dbReference>
<dbReference type="InterPro" id="IPR019734">
    <property type="entry name" value="TPR_rpt"/>
</dbReference>
<evidence type="ECO:0000313" key="3">
    <source>
        <dbReference type="EMBL" id="QDU89541.1"/>
    </source>
</evidence>
<accession>A0A518DDI7</accession>
<evidence type="ECO:0000256" key="1">
    <source>
        <dbReference type="PROSITE-ProRule" id="PRU00339"/>
    </source>
</evidence>
<keyword evidence="1" id="KW-0802">TPR repeat</keyword>
<keyword evidence="2" id="KW-0732">Signal</keyword>
<name>A0A518DDI7_9BACT</name>
<feature type="signal peptide" evidence="2">
    <location>
        <begin position="1"/>
        <end position="28"/>
    </location>
</feature>
<gene>
    <name evidence="3" type="ORF">Pla175_29330</name>
</gene>
<dbReference type="SUPFAM" id="SSF48452">
    <property type="entry name" value="TPR-like"/>
    <property type="match status" value="2"/>
</dbReference>
<evidence type="ECO:0000313" key="4">
    <source>
        <dbReference type="Proteomes" id="UP000317429"/>
    </source>
</evidence>
<dbReference type="AlphaFoldDB" id="A0A518DDI7"/>
<dbReference type="InterPro" id="IPR011990">
    <property type="entry name" value="TPR-like_helical_dom_sf"/>
</dbReference>
<evidence type="ECO:0000256" key="2">
    <source>
        <dbReference type="SAM" id="SignalP"/>
    </source>
</evidence>
<dbReference type="RefSeq" id="WP_197526835.1">
    <property type="nucleotide sequence ID" value="NZ_CP036291.1"/>
</dbReference>
<sequence precursor="true">MRINAPLGLRTGPLIVAGLMVFAVAATARGQAPEAGPAPDASQAVVATPEGKTPGVCFYPGLDRYTRRVTTRSAEAQRWFDQGIQLLYGFNHDEAIRSFEQASRIDPACAMAWWGAAYARGMHINNPEMSEDQSRLAYEAAQKALALLDDESPVERALVRAVAQRYAMPAPEDRAELDQAYADAMEMAWRKFPDDADVGALYAESLMDLQPWDLWTPQAAPKGRALEVLAVLERTMSKSPNHPGANHFYIHAIEASPWPERGTQAAERLATLAPGSGHLVHMPSHIYIRTGRYADAVTANERALRADEAYLKLAPPPEFYNVYYLHNAHFLAYSAMMEGRYQTAIDAARKIESQIPASFLKQYVAIADGFMPTTLHVQIRFGKWEDVLAEPEPPSWRLFSLAEWRCARCVALAVLGRTEQAHEELVKFDAVAAQITDEWLMGNNQAADVLAVARAMAAGELAFHEGDKERAFELLRQGVVLEESLSYDEPPGWMQPVRHALGALLLADARHAEAEGVYRSDLARHPNNAWALLGLQQSLGLQGKTAEADALAESVRQAWARADVQPIASCYCHPDALLLHK</sequence>
<dbReference type="KEGG" id="pnd:Pla175_29330"/>
<dbReference type="Proteomes" id="UP000317429">
    <property type="component" value="Chromosome"/>
</dbReference>
<dbReference type="PANTHER" id="PTHR45588:SF1">
    <property type="entry name" value="WW DOMAIN-CONTAINING PROTEIN"/>
    <property type="match status" value="1"/>
</dbReference>
<feature type="repeat" description="TPR" evidence="1">
    <location>
        <begin position="76"/>
        <end position="109"/>
    </location>
</feature>
<keyword evidence="4" id="KW-1185">Reference proteome</keyword>
<dbReference type="PROSITE" id="PS50005">
    <property type="entry name" value="TPR"/>
    <property type="match status" value="1"/>
</dbReference>
<proteinExistence type="predicted"/>